<dbReference type="Proteomes" id="UP000461595">
    <property type="component" value="Unassembled WGS sequence"/>
</dbReference>
<dbReference type="SMART" id="SM00855">
    <property type="entry name" value="PGAM"/>
    <property type="match status" value="1"/>
</dbReference>
<dbReference type="CDD" id="cd07067">
    <property type="entry name" value="HP_PGM_like"/>
    <property type="match status" value="1"/>
</dbReference>
<dbReference type="AlphaFoldDB" id="A0A7Z0S3T6"/>
<reference evidence="3 5" key="1">
    <citation type="submission" date="2019-12" db="EMBL/GenBank/DDBJ databases">
        <title>Microbes associate with the intestines of laboratory mice.</title>
        <authorList>
            <person name="Navarre W."/>
            <person name="Wong E."/>
        </authorList>
    </citation>
    <scope>NUCLEOTIDE SEQUENCE [LARGE SCALE GENOMIC DNA]</scope>
    <source>
        <strain evidence="3 5">NM51_B2-22</strain>
    </source>
</reference>
<dbReference type="EMBL" id="JACBXX010000022">
    <property type="protein sequence ID" value="NYS95626.1"/>
    <property type="molecule type" value="Genomic_DNA"/>
</dbReference>
<dbReference type="Pfam" id="PF00300">
    <property type="entry name" value="His_Phos_1"/>
    <property type="match status" value="1"/>
</dbReference>
<dbReference type="PANTHER" id="PTHR48100">
    <property type="entry name" value="BROAD-SPECIFICITY PHOSPHATASE YOR283W-RELATED"/>
    <property type="match status" value="1"/>
</dbReference>
<evidence type="ECO:0000313" key="3">
    <source>
        <dbReference type="EMBL" id="MVX58079.1"/>
    </source>
</evidence>
<organism evidence="4 6">
    <name type="scientific">Streptococcus danieliae</name>
    <dbReference type="NCBI Taxonomy" id="747656"/>
    <lineage>
        <taxon>Bacteria</taxon>
        <taxon>Bacillati</taxon>
        <taxon>Bacillota</taxon>
        <taxon>Bacilli</taxon>
        <taxon>Lactobacillales</taxon>
        <taxon>Streptococcaceae</taxon>
        <taxon>Streptococcus</taxon>
    </lineage>
</organism>
<evidence type="ECO:0000256" key="2">
    <source>
        <dbReference type="PIRSR" id="PIRSR613078-2"/>
    </source>
</evidence>
<dbReference type="InterPro" id="IPR050275">
    <property type="entry name" value="PGM_Phosphatase"/>
</dbReference>
<dbReference type="InterPro" id="IPR013078">
    <property type="entry name" value="His_Pase_superF_clade-1"/>
</dbReference>
<comment type="caution">
    <text evidence="4">The sequence shown here is derived from an EMBL/GenBank/DDBJ whole genome shotgun (WGS) entry which is preliminary data.</text>
</comment>
<feature type="active site" description="Proton donor/acceptor" evidence="1">
    <location>
        <position position="80"/>
    </location>
</feature>
<feature type="binding site" evidence="2">
    <location>
        <position position="58"/>
    </location>
    <ligand>
        <name>substrate</name>
    </ligand>
</feature>
<dbReference type="RefSeq" id="WP_160331913.1">
    <property type="nucleotide sequence ID" value="NZ_CATKDJ010000101.1"/>
</dbReference>
<dbReference type="PROSITE" id="PS00175">
    <property type="entry name" value="PG_MUTASE"/>
    <property type="match status" value="1"/>
</dbReference>
<evidence type="ECO:0000313" key="4">
    <source>
        <dbReference type="EMBL" id="NYS95626.1"/>
    </source>
</evidence>
<evidence type="ECO:0000313" key="6">
    <source>
        <dbReference type="Proteomes" id="UP000589521"/>
    </source>
</evidence>
<accession>A0A7Z0S3T6</accession>
<dbReference type="Proteomes" id="UP000589521">
    <property type="component" value="Unassembled WGS sequence"/>
</dbReference>
<name>A0A7Z0S3T6_9STRE</name>
<feature type="binding site" evidence="2">
    <location>
        <begin position="8"/>
        <end position="15"/>
    </location>
    <ligand>
        <name>substrate</name>
    </ligand>
</feature>
<protein>
    <submittedName>
        <fullName evidence="4">Histidine phosphatase family protein</fullName>
    </submittedName>
</protein>
<dbReference type="OrthoDB" id="9782128at2"/>
<dbReference type="GO" id="GO:0016791">
    <property type="term" value="F:phosphatase activity"/>
    <property type="evidence" value="ECO:0007669"/>
    <property type="project" value="TreeGrafter"/>
</dbReference>
<dbReference type="PIRSF" id="PIRSF000709">
    <property type="entry name" value="6PFK_2-Ptase"/>
    <property type="match status" value="1"/>
</dbReference>
<evidence type="ECO:0000313" key="5">
    <source>
        <dbReference type="Proteomes" id="UP000461595"/>
    </source>
</evidence>
<dbReference type="Gene3D" id="3.40.50.1240">
    <property type="entry name" value="Phosphoglycerate mutase-like"/>
    <property type="match status" value="1"/>
</dbReference>
<dbReference type="InterPro" id="IPR001345">
    <property type="entry name" value="PG/BPGM_mutase_AS"/>
</dbReference>
<sequence>MKTLYLLRHGETICNRERRFYGSLESELTDQGRKQARQQRKLMESFEPEVIYTSGLKRAQETATIAFPKRELLKRDVFNEKGFGLWEGLTADEIEDRDPVNWVRWLEAPFDYCPPQAESFSDFKTRVQSGLVEILAREEATIVLVAHLGVLRLLIQNLTDPHRSFWDIEVPQGRVLVLEESLVGWREKLL</sequence>
<feature type="active site" description="Tele-phosphohistidine intermediate" evidence="1">
    <location>
        <position position="9"/>
    </location>
</feature>
<reference evidence="4 6" key="2">
    <citation type="submission" date="2020-07" db="EMBL/GenBank/DDBJ databases">
        <title>MOT database genomes.</title>
        <authorList>
            <person name="Joseph S."/>
            <person name="Aduse-Opoku J."/>
            <person name="Hashim A."/>
            <person name="Wade W."/>
            <person name="Curtis M."/>
        </authorList>
    </citation>
    <scope>NUCLEOTIDE SEQUENCE [LARGE SCALE GENOMIC DNA]</scope>
    <source>
        <strain evidence="4 6">STR</strain>
    </source>
</reference>
<dbReference type="InterPro" id="IPR029033">
    <property type="entry name" value="His_PPase_superfam"/>
</dbReference>
<dbReference type="SUPFAM" id="SSF53254">
    <property type="entry name" value="Phosphoglycerate mutase-like"/>
    <property type="match status" value="1"/>
</dbReference>
<proteinExistence type="predicted"/>
<evidence type="ECO:0000256" key="1">
    <source>
        <dbReference type="PIRSR" id="PIRSR613078-1"/>
    </source>
</evidence>
<dbReference type="EMBL" id="WSRS01000001">
    <property type="protein sequence ID" value="MVX58079.1"/>
    <property type="molecule type" value="Genomic_DNA"/>
</dbReference>
<gene>
    <name evidence="3" type="ORF">E5983_00110</name>
    <name evidence="4" type="ORF">HZY94_00130</name>
</gene>